<accession>A0A448ZKB1</accession>
<name>A0A448ZKB1_9STRA</name>
<proteinExistence type="predicted"/>
<protein>
    <recommendedName>
        <fullName evidence="2">Cupin-like domain-containing protein</fullName>
    </recommendedName>
</protein>
<dbReference type="InterPro" id="IPR041667">
    <property type="entry name" value="Cupin_8"/>
</dbReference>
<evidence type="ECO:0000313" key="3">
    <source>
        <dbReference type="EMBL" id="VEU42455.1"/>
    </source>
</evidence>
<evidence type="ECO:0000256" key="1">
    <source>
        <dbReference type="SAM" id="MobiDB-lite"/>
    </source>
</evidence>
<dbReference type="InterPro" id="IPR014710">
    <property type="entry name" value="RmlC-like_jellyroll"/>
</dbReference>
<reference evidence="3 4" key="1">
    <citation type="submission" date="2019-01" db="EMBL/GenBank/DDBJ databases">
        <authorList>
            <person name="Ferrante I. M."/>
        </authorList>
    </citation>
    <scope>NUCLEOTIDE SEQUENCE [LARGE SCALE GENOMIC DNA]</scope>
    <source>
        <strain evidence="3 4">B856</strain>
    </source>
</reference>
<dbReference type="Proteomes" id="UP000291116">
    <property type="component" value="Unassembled WGS sequence"/>
</dbReference>
<dbReference type="SUPFAM" id="SSF51197">
    <property type="entry name" value="Clavaminate synthase-like"/>
    <property type="match status" value="1"/>
</dbReference>
<dbReference type="AlphaFoldDB" id="A0A448ZKB1"/>
<organism evidence="3 4">
    <name type="scientific">Pseudo-nitzschia multistriata</name>
    <dbReference type="NCBI Taxonomy" id="183589"/>
    <lineage>
        <taxon>Eukaryota</taxon>
        <taxon>Sar</taxon>
        <taxon>Stramenopiles</taxon>
        <taxon>Ochrophyta</taxon>
        <taxon>Bacillariophyta</taxon>
        <taxon>Bacillariophyceae</taxon>
        <taxon>Bacillariophycidae</taxon>
        <taxon>Bacillariales</taxon>
        <taxon>Bacillariaceae</taxon>
        <taxon>Pseudo-nitzschia</taxon>
    </lineage>
</organism>
<keyword evidence="4" id="KW-1185">Reference proteome</keyword>
<dbReference type="OrthoDB" id="415358at2759"/>
<feature type="compositionally biased region" description="Basic and acidic residues" evidence="1">
    <location>
        <begin position="395"/>
        <end position="406"/>
    </location>
</feature>
<dbReference type="EMBL" id="CAACVS010000440">
    <property type="protein sequence ID" value="VEU42455.1"/>
    <property type="molecule type" value="Genomic_DNA"/>
</dbReference>
<dbReference type="Gene3D" id="2.60.120.10">
    <property type="entry name" value="Jelly Rolls"/>
    <property type="match status" value="2"/>
</dbReference>
<feature type="domain" description="Cupin-like" evidence="2">
    <location>
        <begin position="54"/>
        <end position="379"/>
    </location>
</feature>
<sequence length="435" mass="48968">MSSRMTSLRNNCLDGDQPLLVATSETLESFQDDVRYLWCPSDIPVYETPPSAMDFLRNHVAVSRPCIIRNAITTRPRTHEDATAHGDNTCAHANEAIPLQLTLDDLTGLIRANEDGNGNDCDGGISLPLLCVDVTPDGHGDCLRKVAIDNETTQEEKVFVKPMERKMTISSFSNRLRRGRCKQQQQDVDSQRTLDRIFLSSPGSEETFDEGGGDDSEEDFWDDCVLYYSRQNDCLREELSPLWNLKAPSNATADTDGDHTAAYLFPRSFPWAEEAFFGNKPRGPDAVNLWMGDERAVSAMHKDHYENLFYVLSGEKVFGLCPPSDAPFLYEQEVLAGRFRSSEASTVEGNEEIEEPKRKWSVVLDKEAEAANSNSYSKVHWIATDLFGKVGSDSDPNRIHRDEEFPMSRYAHPITKRSNQDFRNDSDMVDDKNSA</sequence>
<dbReference type="PANTHER" id="PTHR12461:SF99">
    <property type="entry name" value="BIFUNCTIONAL PEPTIDASE AND (3S)-LYSYL HYDROXYLASE JMJD7"/>
    <property type="match status" value="1"/>
</dbReference>
<dbReference type="Pfam" id="PF13621">
    <property type="entry name" value="Cupin_8"/>
    <property type="match status" value="1"/>
</dbReference>
<feature type="compositionally biased region" description="Basic and acidic residues" evidence="1">
    <location>
        <begin position="418"/>
        <end position="435"/>
    </location>
</feature>
<gene>
    <name evidence="3" type="ORF">PSNMU_V1.4_AUG-EV-PASAV3_0093570</name>
</gene>
<evidence type="ECO:0000259" key="2">
    <source>
        <dbReference type="Pfam" id="PF13621"/>
    </source>
</evidence>
<dbReference type="PANTHER" id="PTHR12461">
    <property type="entry name" value="HYPOXIA-INDUCIBLE FACTOR 1 ALPHA INHIBITOR-RELATED"/>
    <property type="match status" value="1"/>
</dbReference>
<feature type="region of interest" description="Disordered" evidence="1">
    <location>
        <begin position="392"/>
        <end position="435"/>
    </location>
</feature>
<evidence type="ECO:0000313" key="4">
    <source>
        <dbReference type="Proteomes" id="UP000291116"/>
    </source>
</evidence>